<sequence length="80" mass="8815">MLVNLNSIAHSAFLHLLCKVTLYHAGPPPTPSYWLGSTSYDASQGDLFDVVNSAALLKRIVQVWIMPIQEILLVIAAPKR</sequence>
<evidence type="ECO:0000313" key="2">
    <source>
        <dbReference type="EMBL" id="PLW22153.1"/>
    </source>
</evidence>
<keyword evidence="1" id="KW-0732">Signal</keyword>
<protein>
    <submittedName>
        <fullName evidence="2">Uncharacterized protein</fullName>
    </submittedName>
</protein>
<evidence type="ECO:0000256" key="1">
    <source>
        <dbReference type="SAM" id="SignalP"/>
    </source>
</evidence>
<organism evidence="2 3">
    <name type="scientific">Puccinia coronata f. sp. avenae</name>
    <dbReference type="NCBI Taxonomy" id="200324"/>
    <lineage>
        <taxon>Eukaryota</taxon>
        <taxon>Fungi</taxon>
        <taxon>Dikarya</taxon>
        <taxon>Basidiomycota</taxon>
        <taxon>Pucciniomycotina</taxon>
        <taxon>Pucciniomycetes</taxon>
        <taxon>Pucciniales</taxon>
        <taxon>Pucciniaceae</taxon>
        <taxon>Puccinia</taxon>
    </lineage>
</organism>
<dbReference type="EMBL" id="PGCI01000674">
    <property type="protein sequence ID" value="PLW22153.1"/>
    <property type="molecule type" value="Genomic_DNA"/>
</dbReference>
<dbReference type="AlphaFoldDB" id="A0A2N5T9I0"/>
<name>A0A2N5T9I0_9BASI</name>
<gene>
    <name evidence="2" type="ORF">PCASD_12249</name>
</gene>
<comment type="caution">
    <text evidence="2">The sequence shown here is derived from an EMBL/GenBank/DDBJ whole genome shotgun (WGS) entry which is preliminary data.</text>
</comment>
<proteinExistence type="predicted"/>
<feature type="chain" id="PRO_5014665908" evidence="1">
    <location>
        <begin position="26"/>
        <end position="80"/>
    </location>
</feature>
<accession>A0A2N5T9I0</accession>
<dbReference type="Proteomes" id="UP000235392">
    <property type="component" value="Unassembled WGS sequence"/>
</dbReference>
<reference evidence="2 3" key="1">
    <citation type="submission" date="2017-11" db="EMBL/GenBank/DDBJ databases">
        <title>De novo assembly and phasing of dikaryotic genomes from two isolates of Puccinia coronata f. sp. avenae, the causal agent of oat crown rust.</title>
        <authorList>
            <person name="Miller M.E."/>
            <person name="Zhang Y."/>
            <person name="Omidvar V."/>
            <person name="Sperschneider J."/>
            <person name="Schwessinger B."/>
            <person name="Raley C."/>
            <person name="Palmer J.M."/>
            <person name="Garnica D."/>
            <person name="Upadhyaya N."/>
            <person name="Rathjen J."/>
            <person name="Taylor J.M."/>
            <person name="Park R.F."/>
            <person name="Dodds P.N."/>
            <person name="Hirsch C.D."/>
            <person name="Kianian S.F."/>
            <person name="Figueroa M."/>
        </authorList>
    </citation>
    <scope>NUCLEOTIDE SEQUENCE [LARGE SCALE GENOMIC DNA]</scope>
    <source>
        <strain evidence="2">12SD80</strain>
    </source>
</reference>
<feature type="signal peptide" evidence="1">
    <location>
        <begin position="1"/>
        <end position="25"/>
    </location>
</feature>
<evidence type="ECO:0000313" key="3">
    <source>
        <dbReference type="Proteomes" id="UP000235392"/>
    </source>
</evidence>